<reference evidence="2" key="1">
    <citation type="journal article" date="2017" name="Science">
        <title>Giant viruses with an expanded complement of translation system components.</title>
        <authorList>
            <person name="Schulz F."/>
            <person name="Yutin N."/>
            <person name="Ivanova N.N."/>
            <person name="Ortega D.R."/>
            <person name="Lee T.K."/>
            <person name="Vierheilig J."/>
            <person name="Daims H."/>
            <person name="Horn M."/>
            <person name="Wagner M."/>
            <person name="Jensen G.J."/>
            <person name="Kyrpides N.C."/>
            <person name="Koonin E.V."/>
            <person name="Woyke T."/>
        </authorList>
    </citation>
    <scope>NUCLEOTIDE SEQUENCE</scope>
    <source>
        <strain evidence="2">KNV1</strain>
    </source>
</reference>
<evidence type="ECO:0000259" key="1">
    <source>
        <dbReference type="PROSITE" id="PS50830"/>
    </source>
</evidence>
<gene>
    <name evidence="2" type="ORF">Klosneuvirus_1_193</name>
</gene>
<dbReference type="EMBL" id="KY684108">
    <property type="protein sequence ID" value="ARF11336.1"/>
    <property type="molecule type" value="Genomic_DNA"/>
</dbReference>
<protein>
    <submittedName>
        <fullName evidence="2">SNase-like protein</fullName>
    </submittedName>
</protein>
<name>A0A1V0SHX9_9VIRU</name>
<organism evidence="2">
    <name type="scientific">Klosneuvirus KNV1</name>
    <dbReference type="NCBI Taxonomy" id="1977640"/>
    <lineage>
        <taxon>Viruses</taxon>
        <taxon>Varidnaviria</taxon>
        <taxon>Bamfordvirae</taxon>
        <taxon>Nucleocytoviricota</taxon>
        <taxon>Megaviricetes</taxon>
        <taxon>Imitervirales</taxon>
        <taxon>Mimiviridae</taxon>
        <taxon>Klosneuvirinae</taxon>
        <taxon>Klosneuvirus</taxon>
    </lineage>
</organism>
<proteinExistence type="predicted"/>
<dbReference type="SUPFAM" id="SSF50199">
    <property type="entry name" value="Staphylococcal nuclease"/>
    <property type="match status" value="1"/>
</dbReference>
<accession>A0A1V0SHX9</accession>
<dbReference type="SMART" id="SM00318">
    <property type="entry name" value="SNc"/>
    <property type="match status" value="1"/>
</dbReference>
<evidence type="ECO:0000313" key="2">
    <source>
        <dbReference type="EMBL" id="ARF11336.1"/>
    </source>
</evidence>
<dbReference type="Gene3D" id="2.40.50.90">
    <property type="match status" value="1"/>
</dbReference>
<dbReference type="Pfam" id="PF00565">
    <property type="entry name" value="SNase"/>
    <property type="match status" value="1"/>
</dbReference>
<sequence length="153" mass="17874">MSQDYHIIETEKELDACNFCPLFTMDGEVHLAKVIKCYDGDTIHCIFKHNGKYTTFHVRLYGYDSPEMKPSITISYEKRKQIKAKAQLAKKRLEDLILNKNVYLFCMEFDKYGRLLGKIKINLDDRQSVNDLMIEEGHGYAYFGGTKEDQLEN</sequence>
<dbReference type="InterPro" id="IPR016071">
    <property type="entry name" value="Staphylococal_nuclease_OB-fold"/>
</dbReference>
<dbReference type="InterPro" id="IPR035437">
    <property type="entry name" value="SNase_OB-fold_sf"/>
</dbReference>
<dbReference type="PROSITE" id="PS50830">
    <property type="entry name" value="TNASE_3"/>
    <property type="match status" value="1"/>
</dbReference>
<feature type="domain" description="TNase-like" evidence="1">
    <location>
        <begin position="28"/>
        <end position="153"/>
    </location>
</feature>